<sequence>MNENVSNAGNDASLMARVERLEQQLQAKDQRLRRAVTVNRVLLFGVAALVVASAGAITSVGEQLSQYMDFSSTPVSAPALDTSVRWGRRDASNVGPGYTNEILSLISESDQQNSFSWPLYIQLNATKHPNATQDSSQSVGATVRAFQRSTGSPWLAGFHSELFHGYDGIAGQNVATHGTSILFNGELTSYTNGGSTIGLNLLNTPGSSTAGTHAIQIQPGTRGWQNGIHFDSGALGNIGINFDQSNYNMGIDLGDNSLRMNANQRIILEKYGSVYLRYNSSSDKVELVKKGSVVASW</sequence>
<accession>A0A2P5Z971</accession>
<keyword evidence="2" id="KW-1133">Transmembrane helix</keyword>
<dbReference type="GeneID" id="93879757"/>
<feature type="transmembrane region" description="Helical" evidence="2">
    <location>
        <begin position="41"/>
        <end position="61"/>
    </location>
</feature>
<keyword evidence="2" id="KW-0812">Transmembrane</keyword>
<dbReference type="RefSeq" id="WP_010344002.1">
    <property type="nucleotide sequence ID" value="NZ_CP132343.1"/>
</dbReference>
<protein>
    <submittedName>
        <fullName evidence="3">Uncharacterized protein</fullName>
    </submittedName>
</protein>
<gene>
    <name evidence="3" type="ORF">XsacCFBP4641_00955</name>
</gene>
<proteinExistence type="predicted"/>
<dbReference type="EMBL" id="MDEK01000001">
    <property type="protein sequence ID" value="PPU85195.1"/>
    <property type="molecule type" value="Genomic_DNA"/>
</dbReference>
<comment type="caution">
    <text evidence="3">The sequence shown here is derived from an EMBL/GenBank/DDBJ whole genome shotgun (WGS) entry which is preliminary data.</text>
</comment>
<keyword evidence="1" id="KW-0175">Coiled coil</keyword>
<dbReference type="OrthoDB" id="7107877at2"/>
<evidence type="ECO:0000313" key="4">
    <source>
        <dbReference type="Proteomes" id="UP000247346"/>
    </source>
</evidence>
<evidence type="ECO:0000313" key="3">
    <source>
        <dbReference type="EMBL" id="PPU85195.1"/>
    </source>
</evidence>
<feature type="coiled-coil region" evidence="1">
    <location>
        <begin position="11"/>
        <end position="38"/>
    </location>
</feature>
<name>A0A2P5Z971_9XANT</name>
<evidence type="ECO:0000256" key="2">
    <source>
        <dbReference type="SAM" id="Phobius"/>
    </source>
</evidence>
<reference evidence="3 4" key="1">
    <citation type="submission" date="2016-08" db="EMBL/GenBank/DDBJ databases">
        <authorList>
            <person name="Seilhamer J.J."/>
        </authorList>
    </citation>
    <scope>NUCLEOTIDE SEQUENCE [LARGE SCALE GENOMIC DNA]</scope>
    <source>
        <strain evidence="3 4">CFBP4641</strain>
    </source>
</reference>
<dbReference type="Proteomes" id="UP000247346">
    <property type="component" value="Unassembled WGS sequence"/>
</dbReference>
<dbReference type="AlphaFoldDB" id="A0A2P5Z971"/>
<keyword evidence="2" id="KW-0472">Membrane</keyword>
<organism evidence="3 4">
    <name type="scientific">Xanthomonas sacchari</name>
    <dbReference type="NCBI Taxonomy" id="56458"/>
    <lineage>
        <taxon>Bacteria</taxon>
        <taxon>Pseudomonadati</taxon>
        <taxon>Pseudomonadota</taxon>
        <taxon>Gammaproteobacteria</taxon>
        <taxon>Lysobacterales</taxon>
        <taxon>Lysobacteraceae</taxon>
        <taxon>Xanthomonas</taxon>
    </lineage>
</organism>
<evidence type="ECO:0000256" key="1">
    <source>
        <dbReference type="SAM" id="Coils"/>
    </source>
</evidence>